<dbReference type="Gene3D" id="3.30.40.10">
    <property type="entry name" value="Zinc/RING finger domain, C3HC4 (zinc finger)"/>
    <property type="match status" value="1"/>
</dbReference>
<evidence type="ECO:0000256" key="15">
    <source>
        <dbReference type="PROSITE-ProRule" id="PRU00175"/>
    </source>
</evidence>
<evidence type="ECO:0000256" key="13">
    <source>
        <dbReference type="ARBA" id="ARBA00022989"/>
    </source>
</evidence>
<feature type="transmembrane region" description="Helical" evidence="17">
    <location>
        <begin position="45"/>
        <end position="65"/>
    </location>
</feature>
<feature type="transmembrane region" description="Helical" evidence="17">
    <location>
        <begin position="155"/>
        <end position="176"/>
    </location>
</feature>
<evidence type="ECO:0000256" key="10">
    <source>
        <dbReference type="ARBA" id="ARBA00022786"/>
    </source>
</evidence>
<dbReference type="PANTHER" id="PTHR22763:SF184">
    <property type="entry name" value="E3 UBIQUITIN-PROTEIN LIGASE SYNOVIOLIN"/>
    <property type="match status" value="1"/>
</dbReference>
<keyword evidence="20" id="KW-1185">Reference proteome</keyword>
<protein>
    <recommendedName>
        <fullName evidence="5">RING-type E3 ubiquitin transferase</fullName>
        <ecNumber evidence="5">2.3.2.27</ecNumber>
    </recommendedName>
</protein>
<reference evidence="19 20" key="1">
    <citation type="journal article" date="2007" name="Nat. Biotechnol.">
        <title>Genome sequence of the lignocellulose-bioconverting and xylose-fermenting yeast Pichia stipitis.</title>
        <authorList>
            <person name="Jeffries T.W."/>
            <person name="Grigoriev I.V."/>
            <person name="Grimwood J."/>
            <person name="Laplaza J.M."/>
            <person name="Aerts A."/>
            <person name="Salamov A."/>
            <person name="Schmutz J."/>
            <person name="Lindquist E."/>
            <person name="Dehal P."/>
            <person name="Shapiro H."/>
            <person name="Jin Y.S."/>
            <person name="Passoth V."/>
            <person name="Richardson P.M."/>
        </authorList>
    </citation>
    <scope>NUCLEOTIDE SEQUENCE [LARGE SCALE GENOMIC DNA]</scope>
    <source>
        <strain evidence="20">ATCC 58785 / CBS 6054 / NBRC 10063 / NRRL Y-11545</strain>
    </source>
</reference>
<feature type="compositionally biased region" description="Polar residues" evidence="16">
    <location>
        <begin position="459"/>
        <end position="495"/>
    </location>
</feature>
<dbReference type="GO" id="GO:0043161">
    <property type="term" value="P:proteasome-mediated ubiquitin-dependent protein catabolic process"/>
    <property type="evidence" value="ECO:0007669"/>
    <property type="project" value="TreeGrafter"/>
</dbReference>
<feature type="transmembrane region" description="Helical" evidence="17">
    <location>
        <begin position="102"/>
        <end position="123"/>
    </location>
</feature>
<feature type="transmembrane region" description="Helical" evidence="17">
    <location>
        <begin position="259"/>
        <end position="281"/>
    </location>
</feature>
<sequence>MIPKGMQYLLGYTIISMASLAWASYDSLTKAVNFEVFLMEMTDGVKLGILINSVALNFVMVGKILQLSLFGELRLLEADHLMEKLPFYAGNLLFNLATTDNFLLNSFLLVTAVGFKAFHIILIDRADYVNLRIANNSNNETYTRAIIIKKYVFNLYFWLVFFFIFLDFSIAKLLVYDVFQGINSVVCLLFGFEFAIQGVEALTYCAKMFINIYELAVYRINEHHDNSEDDDDFLDEDIDIIWETKAFYSKGIDIASSSLMAVSYLAFIYLLTFHSVLSLPISMLQGTYSSLKQTYTEVRQLFAFIESSKRLDNQLRTATKEDLEATDNLCIICREDMNSVEDYETNFKKSLPARRRPKALPCGHILHMGCLKEWLERSDSCPLCRKKVFDPPDQNIQREEANHPQEQNQEEAQQHQLEENENQAQREIPANPEDNQEEIEDQQQSEGSESQTKSDVKESSSLQIDNSSGADVVEGSSNNIPDSSVATPSNPSGERQTIKLPPNSLLPPGWAVLPLKRTTFIESGGRVDYYVSFSRFQKGALKIRQVEPINNRIIYPFTQVKQDGEPEE</sequence>
<dbReference type="eggNOG" id="KOG0802">
    <property type="taxonomic scope" value="Eukaryota"/>
</dbReference>
<evidence type="ECO:0000256" key="6">
    <source>
        <dbReference type="ARBA" id="ARBA00022679"/>
    </source>
</evidence>
<evidence type="ECO:0000313" key="19">
    <source>
        <dbReference type="EMBL" id="ABN67523.2"/>
    </source>
</evidence>
<dbReference type="HOGENOM" id="CLU_497911_0_0_1"/>
<evidence type="ECO:0000256" key="3">
    <source>
        <dbReference type="ARBA" id="ARBA00004906"/>
    </source>
</evidence>
<evidence type="ECO:0000256" key="5">
    <source>
        <dbReference type="ARBA" id="ARBA00012483"/>
    </source>
</evidence>
<evidence type="ECO:0000256" key="9">
    <source>
        <dbReference type="ARBA" id="ARBA00022771"/>
    </source>
</evidence>
<evidence type="ECO:0000256" key="11">
    <source>
        <dbReference type="ARBA" id="ARBA00022824"/>
    </source>
</evidence>
<dbReference type="KEGG" id="pic:PICST_84817"/>
<evidence type="ECO:0000256" key="14">
    <source>
        <dbReference type="ARBA" id="ARBA00023136"/>
    </source>
</evidence>
<dbReference type="PROSITE" id="PS50089">
    <property type="entry name" value="ZF_RING_2"/>
    <property type="match status" value="1"/>
</dbReference>
<keyword evidence="6" id="KW-0808">Transferase</keyword>
<dbReference type="InterPro" id="IPR050731">
    <property type="entry name" value="HRD1_E3_ubiq-ligases"/>
</dbReference>
<keyword evidence="7 17" id="KW-0812">Transmembrane</keyword>
<feature type="transmembrane region" description="Helical" evidence="17">
    <location>
        <begin position="182"/>
        <end position="205"/>
    </location>
</feature>
<feature type="domain" description="RING-type" evidence="18">
    <location>
        <begin position="330"/>
        <end position="385"/>
    </location>
</feature>
<keyword evidence="8" id="KW-0479">Metal-binding</keyword>
<comment type="similarity">
    <text evidence="4">Belongs to the HRD1 family.</text>
</comment>
<keyword evidence="14 17" id="KW-0472">Membrane</keyword>
<evidence type="ECO:0000313" key="20">
    <source>
        <dbReference type="Proteomes" id="UP000002258"/>
    </source>
</evidence>
<dbReference type="RefSeq" id="XP_001385552.2">
    <property type="nucleotide sequence ID" value="XM_001385515.1"/>
</dbReference>
<dbReference type="OrthoDB" id="7759664at2759"/>
<comment type="pathway">
    <text evidence="3">Protein modification; protein ubiquitination.</text>
</comment>
<dbReference type="Pfam" id="PF25563">
    <property type="entry name" value="TPR_SYVN1_N"/>
    <property type="match status" value="1"/>
</dbReference>
<dbReference type="AlphaFoldDB" id="A3LXT9"/>
<dbReference type="InterPro" id="IPR013083">
    <property type="entry name" value="Znf_RING/FYVE/PHD"/>
</dbReference>
<dbReference type="SMART" id="SM00184">
    <property type="entry name" value="RING"/>
    <property type="match status" value="1"/>
</dbReference>
<dbReference type="InterPro" id="IPR058051">
    <property type="entry name" value="Znf_RING_synoviolin"/>
</dbReference>
<evidence type="ECO:0000256" key="1">
    <source>
        <dbReference type="ARBA" id="ARBA00000900"/>
    </source>
</evidence>
<keyword evidence="13 17" id="KW-1133">Transmembrane helix</keyword>
<dbReference type="InterPro" id="IPR001841">
    <property type="entry name" value="Znf_RING"/>
</dbReference>
<dbReference type="EC" id="2.3.2.27" evidence="5"/>
<keyword evidence="11" id="KW-0256">Endoplasmic reticulum</keyword>
<comment type="subcellular location">
    <subcellularLocation>
        <location evidence="2">Endoplasmic reticulum membrane</location>
        <topology evidence="2">Multi-pass membrane protein</topology>
    </subcellularLocation>
</comment>
<dbReference type="InterPro" id="IPR057992">
    <property type="entry name" value="TPR_SYVN1_N"/>
</dbReference>
<accession>A3LXT9</accession>
<organism evidence="19 20">
    <name type="scientific">Scheffersomyces stipitis (strain ATCC 58785 / CBS 6054 / NBRC 10063 / NRRL Y-11545)</name>
    <name type="common">Yeast</name>
    <name type="synonym">Pichia stipitis</name>
    <dbReference type="NCBI Taxonomy" id="322104"/>
    <lineage>
        <taxon>Eukaryota</taxon>
        <taxon>Fungi</taxon>
        <taxon>Dikarya</taxon>
        <taxon>Ascomycota</taxon>
        <taxon>Saccharomycotina</taxon>
        <taxon>Pichiomycetes</taxon>
        <taxon>Debaryomycetaceae</taxon>
        <taxon>Scheffersomyces</taxon>
    </lineage>
</organism>
<keyword evidence="9 15" id="KW-0863">Zinc-finger</keyword>
<dbReference type="OMA" id="SDNLCII"/>
<dbReference type="FunCoup" id="A3LXT9">
    <property type="interactions" value="248"/>
</dbReference>
<dbReference type="InterPro" id="IPR024766">
    <property type="entry name" value="Znf_RING_H2"/>
</dbReference>
<dbReference type="GO" id="GO:0016567">
    <property type="term" value="P:protein ubiquitination"/>
    <property type="evidence" value="ECO:0007669"/>
    <property type="project" value="UniProtKB-UniPathway"/>
</dbReference>
<dbReference type="SUPFAM" id="SSF57850">
    <property type="entry name" value="RING/U-box"/>
    <property type="match status" value="1"/>
</dbReference>
<proteinExistence type="inferred from homology"/>
<dbReference type="GO" id="GO:0036503">
    <property type="term" value="P:ERAD pathway"/>
    <property type="evidence" value="ECO:0007669"/>
    <property type="project" value="TreeGrafter"/>
</dbReference>
<dbReference type="GO" id="GO:0008270">
    <property type="term" value="F:zinc ion binding"/>
    <property type="evidence" value="ECO:0007669"/>
    <property type="project" value="UniProtKB-KW"/>
</dbReference>
<gene>
    <name evidence="19" type="ORF">PICST_84817</name>
</gene>
<evidence type="ECO:0000256" key="8">
    <source>
        <dbReference type="ARBA" id="ARBA00022723"/>
    </source>
</evidence>
<dbReference type="GO" id="GO:0061630">
    <property type="term" value="F:ubiquitin protein ligase activity"/>
    <property type="evidence" value="ECO:0007669"/>
    <property type="project" value="UniProtKB-EC"/>
</dbReference>
<dbReference type="Proteomes" id="UP000002258">
    <property type="component" value="Chromosome 6"/>
</dbReference>
<dbReference type="EMBL" id="CP000500">
    <property type="protein sequence ID" value="ABN67523.2"/>
    <property type="molecule type" value="Genomic_DNA"/>
</dbReference>
<feature type="compositionally biased region" description="Acidic residues" evidence="16">
    <location>
        <begin position="434"/>
        <end position="443"/>
    </location>
</feature>
<dbReference type="InParanoid" id="A3LXT9"/>
<evidence type="ECO:0000256" key="2">
    <source>
        <dbReference type="ARBA" id="ARBA00004477"/>
    </source>
</evidence>
<dbReference type="STRING" id="322104.A3LXT9"/>
<comment type="catalytic activity">
    <reaction evidence="1">
        <text>S-ubiquitinyl-[E2 ubiquitin-conjugating enzyme]-L-cysteine + [acceptor protein]-L-lysine = [E2 ubiquitin-conjugating enzyme]-L-cysteine + N(6)-ubiquitinyl-[acceptor protein]-L-lysine.</text>
        <dbReference type="EC" id="2.3.2.27"/>
    </reaction>
</comment>
<dbReference type="GeneID" id="4839921"/>
<evidence type="ECO:0000256" key="16">
    <source>
        <dbReference type="SAM" id="MobiDB-lite"/>
    </source>
</evidence>
<evidence type="ECO:0000256" key="12">
    <source>
        <dbReference type="ARBA" id="ARBA00022833"/>
    </source>
</evidence>
<dbReference type="GO" id="GO:0005789">
    <property type="term" value="C:endoplasmic reticulum membrane"/>
    <property type="evidence" value="ECO:0007669"/>
    <property type="project" value="UniProtKB-SubCell"/>
</dbReference>
<dbReference type="UniPathway" id="UPA00143"/>
<dbReference type="CDD" id="cd16479">
    <property type="entry name" value="RING-H2_synoviolin"/>
    <property type="match status" value="1"/>
</dbReference>
<dbReference type="Pfam" id="PF12678">
    <property type="entry name" value="zf-rbx1"/>
    <property type="match status" value="1"/>
</dbReference>
<dbReference type="PANTHER" id="PTHR22763">
    <property type="entry name" value="RING ZINC FINGER PROTEIN"/>
    <property type="match status" value="1"/>
</dbReference>
<name>A3LXT9_PICST</name>
<evidence type="ECO:0000259" key="18">
    <source>
        <dbReference type="PROSITE" id="PS50089"/>
    </source>
</evidence>
<evidence type="ECO:0000256" key="17">
    <source>
        <dbReference type="SAM" id="Phobius"/>
    </source>
</evidence>
<keyword evidence="12" id="KW-0862">Zinc</keyword>
<evidence type="ECO:0000256" key="7">
    <source>
        <dbReference type="ARBA" id="ARBA00022692"/>
    </source>
</evidence>
<feature type="region of interest" description="Disordered" evidence="16">
    <location>
        <begin position="401"/>
        <end position="502"/>
    </location>
</feature>
<keyword evidence="10" id="KW-0833">Ubl conjugation pathway</keyword>
<evidence type="ECO:0000256" key="4">
    <source>
        <dbReference type="ARBA" id="ARBA00010089"/>
    </source>
</evidence>